<dbReference type="Proteomes" id="UP000053555">
    <property type="component" value="Unassembled WGS sequence"/>
</dbReference>
<dbReference type="Proteomes" id="UP000289340">
    <property type="component" value="Chromosome 7"/>
</dbReference>
<name>A0A0B2P1H6_GLYSO</name>
<reference evidence="2 3" key="2">
    <citation type="submission" date="2018-09" db="EMBL/GenBank/DDBJ databases">
        <title>A high-quality reference genome of wild soybean provides a powerful tool to mine soybean genomes.</title>
        <authorList>
            <person name="Xie M."/>
            <person name="Chung C.Y.L."/>
            <person name="Li M.-W."/>
            <person name="Wong F.-L."/>
            <person name="Chan T.-F."/>
            <person name="Lam H.-M."/>
        </authorList>
    </citation>
    <scope>NUCLEOTIDE SEQUENCE [LARGE SCALE GENOMIC DNA]</scope>
    <source>
        <strain evidence="3">cv. W05</strain>
        <tissue evidence="2">Hypocotyl of etiolated seedlings</tissue>
    </source>
</reference>
<protein>
    <submittedName>
        <fullName evidence="1">Putative ataxin-3 like</fullName>
        <ecNumber evidence="1">3.4.22.-</ecNumber>
    </submittedName>
</protein>
<organism evidence="1">
    <name type="scientific">Glycine soja</name>
    <name type="common">Wild soybean</name>
    <dbReference type="NCBI Taxonomy" id="3848"/>
    <lineage>
        <taxon>Eukaryota</taxon>
        <taxon>Viridiplantae</taxon>
        <taxon>Streptophyta</taxon>
        <taxon>Embryophyta</taxon>
        <taxon>Tracheophyta</taxon>
        <taxon>Spermatophyta</taxon>
        <taxon>Magnoliopsida</taxon>
        <taxon>eudicotyledons</taxon>
        <taxon>Gunneridae</taxon>
        <taxon>Pentapetalae</taxon>
        <taxon>rosids</taxon>
        <taxon>fabids</taxon>
        <taxon>Fabales</taxon>
        <taxon>Fabaceae</taxon>
        <taxon>Papilionoideae</taxon>
        <taxon>50 kb inversion clade</taxon>
        <taxon>NPAAA clade</taxon>
        <taxon>indigoferoid/millettioid clade</taxon>
        <taxon>Phaseoleae</taxon>
        <taxon>Glycine</taxon>
        <taxon>Glycine subgen. Soja</taxon>
    </lineage>
</organism>
<dbReference type="EMBL" id="QZWG01000007">
    <property type="protein sequence ID" value="RZC02896.1"/>
    <property type="molecule type" value="Genomic_DNA"/>
</dbReference>
<evidence type="ECO:0000313" key="1">
    <source>
        <dbReference type="EMBL" id="KHN03130.1"/>
    </source>
</evidence>
<reference evidence="1" key="1">
    <citation type="submission" date="2014-07" db="EMBL/GenBank/DDBJ databases">
        <title>Identification of a novel salt tolerance gene in wild soybean by whole-genome sequencing.</title>
        <authorList>
            <person name="Lam H.-M."/>
            <person name="Qi X."/>
            <person name="Li M.-W."/>
            <person name="Liu X."/>
            <person name="Xie M."/>
            <person name="Ni M."/>
            <person name="Xu X."/>
        </authorList>
    </citation>
    <scope>NUCLEOTIDE SEQUENCE [LARGE SCALE GENOMIC DNA]</scope>
    <source>
        <tissue evidence="1">Root</tissue>
    </source>
</reference>
<evidence type="ECO:0000313" key="3">
    <source>
        <dbReference type="Proteomes" id="UP000289340"/>
    </source>
</evidence>
<gene>
    <name evidence="2" type="ORF">D0Y65_017828</name>
    <name evidence="1" type="ORF">glysoja_048054</name>
</gene>
<dbReference type="GO" id="GO:0016787">
    <property type="term" value="F:hydrolase activity"/>
    <property type="evidence" value="ECO:0007669"/>
    <property type="project" value="UniProtKB-KW"/>
</dbReference>
<dbReference type="EMBL" id="KN669938">
    <property type="protein sequence ID" value="KHN03130.1"/>
    <property type="molecule type" value="Genomic_DNA"/>
</dbReference>
<accession>A0A0B2P1H6</accession>
<proteinExistence type="predicted"/>
<keyword evidence="1" id="KW-0378">Hydrolase</keyword>
<sequence>MLYHVVPKSKLCAVHCANIKFFSEFDLAALAFDVDYRSISFSPHSPLSILNRTMSPSAEILASKID</sequence>
<dbReference type="EC" id="3.4.22.-" evidence="1"/>
<keyword evidence="3" id="KW-1185">Reference proteome</keyword>
<dbReference type="AlphaFoldDB" id="A0A0B2P1H6"/>
<evidence type="ECO:0000313" key="2">
    <source>
        <dbReference type="EMBL" id="RZC02896.1"/>
    </source>
</evidence>